<name>A0ABD3RXY2_9STRA</name>
<evidence type="ECO:0000313" key="8">
    <source>
        <dbReference type="Proteomes" id="UP001530377"/>
    </source>
</evidence>
<proteinExistence type="inferred from homology"/>
<dbReference type="InterPro" id="IPR047125">
    <property type="entry name" value="DCTN5"/>
</dbReference>
<evidence type="ECO:0000313" key="7">
    <source>
        <dbReference type="EMBL" id="KAL3817085.1"/>
    </source>
</evidence>
<dbReference type="GO" id="GO:0005856">
    <property type="term" value="C:cytoskeleton"/>
    <property type="evidence" value="ECO:0007669"/>
    <property type="project" value="UniProtKB-SubCell"/>
</dbReference>
<keyword evidence="3" id="KW-0206">Cytoskeleton</keyword>
<evidence type="ECO:0000256" key="2">
    <source>
        <dbReference type="ARBA" id="ARBA00022490"/>
    </source>
</evidence>
<dbReference type="AlphaFoldDB" id="A0ABD3RXY2"/>
<organism evidence="7 8">
    <name type="scientific">Cyclostephanos tholiformis</name>
    <dbReference type="NCBI Taxonomy" id="382380"/>
    <lineage>
        <taxon>Eukaryota</taxon>
        <taxon>Sar</taxon>
        <taxon>Stramenopiles</taxon>
        <taxon>Ochrophyta</taxon>
        <taxon>Bacillariophyta</taxon>
        <taxon>Coscinodiscophyceae</taxon>
        <taxon>Thalassiosirophycidae</taxon>
        <taxon>Stephanodiscales</taxon>
        <taxon>Stephanodiscaceae</taxon>
        <taxon>Cyclostephanos</taxon>
    </lineage>
</organism>
<protein>
    <recommendedName>
        <fullName evidence="5">Dynactin subunit 5</fullName>
    </recommendedName>
</protein>
<dbReference type="Gene3D" id="2.160.10.10">
    <property type="entry name" value="Hexapeptide repeat proteins"/>
    <property type="match status" value="1"/>
</dbReference>
<dbReference type="SUPFAM" id="SSF51161">
    <property type="entry name" value="Trimeric LpxA-like enzymes"/>
    <property type="match status" value="1"/>
</dbReference>
<feature type="region of interest" description="Disordered" evidence="6">
    <location>
        <begin position="1"/>
        <end position="32"/>
    </location>
</feature>
<dbReference type="InterPro" id="IPR011004">
    <property type="entry name" value="Trimer_LpxA-like_sf"/>
</dbReference>
<dbReference type="PANTHER" id="PTHR46126">
    <property type="entry name" value="DYNACTIN SUBUNIT 5"/>
    <property type="match status" value="1"/>
</dbReference>
<comment type="similarity">
    <text evidence="4">Belongs to the dynactin subunits 5/6 family. Dynactin subunit 5 subfamily.</text>
</comment>
<sequence length="223" mass="23600">MASVISSTPPPPVGDTRSDDDAPPPDKSSDYIRTTTQNYISRNAKISGAHNLVAGGRSIVKSGVEIRGDYGVPIYVGRYCRFDEGVVLTPCVVPKSSDPLHSPSSSMPPHPPGTNERAIPLSIGSHTRIGRDTILNSISIGSCVIIGSNCALMTRTKIHDCCVIEDGTVLPPDMVIPPYSRVRGNPGRIVGTIPECACVEFAEIRVGDYLDFVGGLVVDGNGN</sequence>
<accession>A0ABD3RXY2</accession>
<evidence type="ECO:0000256" key="5">
    <source>
        <dbReference type="ARBA" id="ARBA00034865"/>
    </source>
</evidence>
<dbReference type="EMBL" id="JALLPB020000119">
    <property type="protein sequence ID" value="KAL3817085.1"/>
    <property type="molecule type" value="Genomic_DNA"/>
</dbReference>
<dbReference type="Pfam" id="PF21711">
    <property type="entry name" value="DCTN5"/>
    <property type="match status" value="1"/>
</dbReference>
<gene>
    <name evidence="7" type="ORF">ACHAXA_009916</name>
</gene>
<evidence type="ECO:0000256" key="6">
    <source>
        <dbReference type="SAM" id="MobiDB-lite"/>
    </source>
</evidence>
<evidence type="ECO:0000256" key="4">
    <source>
        <dbReference type="ARBA" id="ARBA00034706"/>
    </source>
</evidence>
<reference evidence="7 8" key="1">
    <citation type="submission" date="2024-10" db="EMBL/GenBank/DDBJ databases">
        <title>Updated reference genomes for cyclostephanoid diatoms.</title>
        <authorList>
            <person name="Roberts W.R."/>
            <person name="Alverson A.J."/>
        </authorList>
    </citation>
    <scope>NUCLEOTIDE SEQUENCE [LARGE SCALE GENOMIC DNA]</scope>
    <source>
        <strain evidence="7 8">AJA228-03</strain>
    </source>
</reference>
<evidence type="ECO:0000256" key="1">
    <source>
        <dbReference type="ARBA" id="ARBA00004245"/>
    </source>
</evidence>
<dbReference type="Proteomes" id="UP001530377">
    <property type="component" value="Unassembled WGS sequence"/>
</dbReference>
<keyword evidence="8" id="KW-1185">Reference proteome</keyword>
<comment type="subcellular location">
    <subcellularLocation>
        <location evidence="1">Cytoplasm</location>
        <location evidence="1">Cytoskeleton</location>
    </subcellularLocation>
</comment>
<comment type="caution">
    <text evidence="7">The sequence shown here is derived from an EMBL/GenBank/DDBJ whole genome shotgun (WGS) entry which is preliminary data.</text>
</comment>
<keyword evidence="2" id="KW-0963">Cytoplasm</keyword>
<dbReference type="PANTHER" id="PTHR46126:SF1">
    <property type="entry name" value="DYNACTIN SUBUNIT 5"/>
    <property type="match status" value="1"/>
</dbReference>
<evidence type="ECO:0000256" key="3">
    <source>
        <dbReference type="ARBA" id="ARBA00023212"/>
    </source>
</evidence>